<dbReference type="InterPro" id="IPR026719">
    <property type="entry name" value="ERICH1"/>
</dbReference>
<organism evidence="2 3">
    <name type="scientific">Albula goreensis</name>
    <dbReference type="NCBI Taxonomy" id="1534307"/>
    <lineage>
        <taxon>Eukaryota</taxon>
        <taxon>Metazoa</taxon>
        <taxon>Chordata</taxon>
        <taxon>Craniata</taxon>
        <taxon>Vertebrata</taxon>
        <taxon>Euteleostomi</taxon>
        <taxon>Actinopterygii</taxon>
        <taxon>Neopterygii</taxon>
        <taxon>Teleostei</taxon>
        <taxon>Albuliformes</taxon>
        <taxon>Albulidae</taxon>
        <taxon>Albula</taxon>
    </lineage>
</organism>
<comment type="caution">
    <text evidence="2">The sequence shown here is derived from an EMBL/GenBank/DDBJ whole genome shotgun (WGS) entry which is preliminary data.</text>
</comment>
<dbReference type="OrthoDB" id="6151351at2759"/>
<evidence type="ECO:0000313" key="2">
    <source>
        <dbReference type="EMBL" id="KAI1895879.1"/>
    </source>
</evidence>
<dbReference type="PANTHER" id="PTHR22444:SF1">
    <property type="entry name" value="GLUTAMATE-RICH PROTEIN 1"/>
    <property type="match status" value="1"/>
</dbReference>
<evidence type="ECO:0000256" key="1">
    <source>
        <dbReference type="SAM" id="MobiDB-lite"/>
    </source>
</evidence>
<proteinExistence type="predicted"/>
<dbReference type="AlphaFoldDB" id="A0A8T3DED8"/>
<dbReference type="PANTHER" id="PTHR22444">
    <property type="entry name" value="GLUTAMATE-RICH PROTEIN 1"/>
    <property type="match status" value="1"/>
</dbReference>
<feature type="compositionally biased region" description="Basic and acidic residues" evidence="1">
    <location>
        <begin position="97"/>
        <end position="106"/>
    </location>
</feature>
<protein>
    <recommendedName>
        <fullName evidence="4">Glutamate-rich protein 1</fullName>
    </recommendedName>
</protein>
<keyword evidence="3" id="KW-1185">Reference proteome</keyword>
<evidence type="ECO:0000313" key="3">
    <source>
        <dbReference type="Proteomes" id="UP000829720"/>
    </source>
</evidence>
<reference evidence="2" key="1">
    <citation type="submission" date="2021-01" db="EMBL/GenBank/DDBJ databases">
        <authorList>
            <person name="Zahm M."/>
            <person name="Roques C."/>
            <person name="Cabau C."/>
            <person name="Klopp C."/>
            <person name="Donnadieu C."/>
            <person name="Jouanno E."/>
            <person name="Lampietro C."/>
            <person name="Louis A."/>
            <person name="Herpin A."/>
            <person name="Echchiki A."/>
            <person name="Berthelot C."/>
            <person name="Parey E."/>
            <person name="Roest-Crollius H."/>
            <person name="Braasch I."/>
            <person name="Postlethwait J."/>
            <person name="Bobe J."/>
            <person name="Montfort J."/>
            <person name="Bouchez O."/>
            <person name="Begum T."/>
            <person name="Mejri S."/>
            <person name="Adams A."/>
            <person name="Chen W.-J."/>
            <person name="Guiguen Y."/>
        </authorList>
    </citation>
    <scope>NUCLEOTIDE SEQUENCE</scope>
    <source>
        <tissue evidence="2">Blood</tissue>
    </source>
</reference>
<dbReference type="Proteomes" id="UP000829720">
    <property type="component" value="Unassembled WGS sequence"/>
</dbReference>
<feature type="compositionally biased region" description="Basic residues" evidence="1">
    <location>
        <begin position="107"/>
        <end position="118"/>
    </location>
</feature>
<dbReference type="EMBL" id="JAERUA010000009">
    <property type="protein sequence ID" value="KAI1895879.1"/>
    <property type="molecule type" value="Genomic_DNA"/>
</dbReference>
<gene>
    <name evidence="2" type="ORF">AGOR_G00111300</name>
</gene>
<name>A0A8T3DED8_9TELE</name>
<feature type="region of interest" description="Disordered" evidence="1">
    <location>
        <begin position="13"/>
        <end position="165"/>
    </location>
</feature>
<sequence>MANRKQVFQEKLMKRLYQSPAETAKPQTSVPSPGPLPQQPGAKVKTSSDVVTGDKGKPPHRRLYTVLPPPDGYRAEEPATLSEPGDINTEGGPADDIQGKDGDGGQRRRRRRKRRLHRAAGGEGKEEEGGMGRATEGVPDAAGPALPQWSSRTSQEEEEEESRQKSLAELLDFLQTTQQIYLSDRKRPAPDPAMQGLLARLEAGTAPPAVLAQLQGLKAVVLLQDGDRLTSALEEFQRGSSMPSVETSSICSLFNYWLTDILPMRTNKTPGGQTTATAVS</sequence>
<accession>A0A8T3DED8</accession>
<evidence type="ECO:0008006" key="4">
    <source>
        <dbReference type="Google" id="ProtNLM"/>
    </source>
</evidence>